<keyword evidence="2" id="KW-1185">Reference proteome</keyword>
<dbReference type="RefSeq" id="WP_346581391.1">
    <property type="nucleotide sequence ID" value="NZ_JBDJLH010000008.1"/>
</dbReference>
<reference evidence="1 2" key="1">
    <citation type="submission" date="2024-04" db="EMBL/GenBank/DDBJ databases">
        <title>WGS of bacteria from Torrens River.</title>
        <authorList>
            <person name="Wyrsch E.R."/>
            <person name="Drigo B."/>
        </authorList>
    </citation>
    <scope>NUCLEOTIDE SEQUENCE [LARGE SCALE GENOMIC DNA]</scope>
    <source>
        <strain evidence="1 2">TWI391</strain>
    </source>
</reference>
<dbReference type="PROSITE" id="PS51257">
    <property type="entry name" value="PROKAR_LIPOPROTEIN"/>
    <property type="match status" value="1"/>
</dbReference>
<sequence length="526" mass="59482">MKKSILFLGLTMSALSTITSCKKDSFGDYYNNPSKSKETTVEKQFTGMIYDFRALIIPSYGNYFVTLRPTINLYIQNLGSINQANQLVPGSAATEERWNKYYAGLAQYKEFIRLFQIQTDKEKEEKRIALLAAKVIFYDQTQQMVDLVGDIPWSEAGLLNTNNGDYTISYPKYDKAIDIYTNMLTDLKAISVELSDLKIPSTFAGAFKTQDLINNGDLGLWKKYCNSLRLRMLTRVSASSQFSATAKTEIAEIINNQDKYPLILTNADNAQLDIFNISSDIKSEDIKGAFETDGWFANFGSKPMIDEMVNKSDPRLPILFEKGQKSGDKYIGFDQQLGEADQSDLARGETISFYNRHTLSRNKFIPGILISASQVNFLLAEYYDKIGNNSAAKNAFEKGLRESVDLYYSISTKSDDATVAAPAKPEQVSIDNFVTKVNWDGANSKIQLIATQKWLHFNLFQAVENWAEQRRLDYPKFTIPTLASDLQKTIPVKLTLPQNEATYNAENYNAVKEQDNPNSKLFWDVN</sequence>
<evidence type="ECO:0000313" key="2">
    <source>
        <dbReference type="Proteomes" id="UP001409291"/>
    </source>
</evidence>
<accession>A0ABV0BTB0</accession>
<proteinExistence type="predicted"/>
<dbReference type="Gene3D" id="1.25.40.390">
    <property type="match status" value="1"/>
</dbReference>
<gene>
    <name evidence="1" type="ORF">ABE541_12240</name>
</gene>
<dbReference type="SUPFAM" id="SSF48452">
    <property type="entry name" value="TPR-like"/>
    <property type="match status" value="1"/>
</dbReference>
<organism evidence="1 2">
    <name type="scientific">Sphingobacterium kitahiroshimense</name>
    <dbReference type="NCBI Taxonomy" id="470446"/>
    <lineage>
        <taxon>Bacteria</taxon>
        <taxon>Pseudomonadati</taxon>
        <taxon>Bacteroidota</taxon>
        <taxon>Sphingobacteriia</taxon>
        <taxon>Sphingobacteriales</taxon>
        <taxon>Sphingobacteriaceae</taxon>
        <taxon>Sphingobacterium</taxon>
    </lineage>
</organism>
<comment type="caution">
    <text evidence="1">The sequence shown here is derived from an EMBL/GenBank/DDBJ whole genome shotgun (WGS) entry which is preliminary data.</text>
</comment>
<dbReference type="InterPro" id="IPR041662">
    <property type="entry name" value="SusD-like_2"/>
</dbReference>
<dbReference type="Pfam" id="PF12771">
    <property type="entry name" value="SusD-like_2"/>
    <property type="match status" value="1"/>
</dbReference>
<name>A0ABV0BTB0_9SPHI</name>
<protein>
    <submittedName>
        <fullName evidence="1">SusD/RagB family nutrient-binding outer membrane lipoprotein</fullName>
    </submittedName>
</protein>
<dbReference type="InterPro" id="IPR011990">
    <property type="entry name" value="TPR-like_helical_dom_sf"/>
</dbReference>
<evidence type="ECO:0000313" key="1">
    <source>
        <dbReference type="EMBL" id="MEN5378029.1"/>
    </source>
</evidence>
<dbReference type="EMBL" id="JBDJNQ010000005">
    <property type="protein sequence ID" value="MEN5378029.1"/>
    <property type="molecule type" value="Genomic_DNA"/>
</dbReference>
<keyword evidence="1" id="KW-0449">Lipoprotein</keyword>
<dbReference type="Proteomes" id="UP001409291">
    <property type="component" value="Unassembled WGS sequence"/>
</dbReference>